<dbReference type="AlphaFoldDB" id="A0A0D8B590"/>
<dbReference type="InterPro" id="IPR036661">
    <property type="entry name" value="Luciferase-like_sf"/>
</dbReference>
<evidence type="ECO:0000256" key="2">
    <source>
        <dbReference type="ARBA" id="ARBA00023033"/>
    </source>
</evidence>
<feature type="domain" description="Luciferase-like" evidence="4">
    <location>
        <begin position="1"/>
        <end position="310"/>
    </location>
</feature>
<dbReference type="InterPro" id="IPR011251">
    <property type="entry name" value="Luciferase-like_dom"/>
</dbReference>
<dbReference type="OrthoDB" id="7903015at2"/>
<evidence type="ECO:0000256" key="3">
    <source>
        <dbReference type="SAM" id="MobiDB-lite"/>
    </source>
</evidence>
<dbReference type="PANTHER" id="PTHR30137">
    <property type="entry name" value="LUCIFERASE-LIKE MONOOXYGENASE"/>
    <property type="match status" value="1"/>
</dbReference>
<feature type="region of interest" description="Disordered" evidence="3">
    <location>
        <begin position="1"/>
        <end position="22"/>
    </location>
</feature>
<comment type="caution">
    <text evidence="5">The sequence shown here is derived from an EMBL/GenBank/DDBJ whole genome shotgun (WGS) entry which is preliminary data.</text>
</comment>
<reference evidence="6" key="1">
    <citation type="submission" date="2015-02" db="EMBL/GenBank/DDBJ databases">
        <title>Draft Genome of Frankia sp. CpI1-S.</title>
        <authorList>
            <person name="Oshone R.T."/>
            <person name="Ngom M."/>
            <person name="Ghodhbane-Gtari F."/>
            <person name="Gtari M."/>
            <person name="Morris K."/>
            <person name="Thomas K."/>
            <person name="Sen A."/>
            <person name="Tisa L.S."/>
        </authorList>
    </citation>
    <scope>NUCLEOTIDE SEQUENCE [LARGE SCALE GENOMIC DNA]</scope>
    <source>
        <strain evidence="6">CpI1-S</strain>
    </source>
</reference>
<sequence length="354" mass="38372">MELGINTLGGVSTDRRTGQTPTEHERLASIVTQGVLAERLGFEAFSVGEHHGDPHFVTSAPPVILAAIAAQTERLRLMTGVTLLPLLDPVRVAEDYATLDVLSGGRVEIVAGKGNFANASRLLIGQDDPDRGTLLREHLDLLLEILRTGHIPAWPATSRPALSDAHVTPRPVQPQLPVWLGATRNVDSVELAAGKGLPVLVAGFRAGTYADFADHYREAFAAAGHDPSRARVASLSTVVVDHDEARVRREYRAYWEQTVNAAAQRNQGLRQDNRAQRLLDQGFDELTGPTGQILVGTPEYVAERLIGMHQDLRHDLHFLQIDNGLGAAGTEEIMHLIAEEVAPLVRKETALSAA</sequence>
<evidence type="ECO:0000313" key="6">
    <source>
        <dbReference type="Proteomes" id="UP000032545"/>
    </source>
</evidence>
<evidence type="ECO:0000256" key="1">
    <source>
        <dbReference type="ARBA" id="ARBA00023002"/>
    </source>
</evidence>
<gene>
    <name evidence="5" type="ORF">FF36_06257</name>
</gene>
<keyword evidence="1" id="KW-0560">Oxidoreductase</keyword>
<dbReference type="GO" id="GO:0005829">
    <property type="term" value="C:cytosol"/>
    <property type="evidence" value="ECO:0007669"/>
    <property type="project" value="TreeGrafter"/>
</dbReference>
<dbReference type="InterPro" id="IPR050766">
    <property type="entry name" value="Bact_Lucif_Oxidored"/>
</dbReference>
<keyword evidence="2" id="KW-0503">Monooxygenase</keyword>
<organism evidence="5 6">
    <name type="scientific">Frankia torreyi</name>
    <dbReference type="NCBI Taxonomy" id="1856"/>
    <lineage>
        <taxon>Bacteria</taxon>
        <taxon>Bacillati</taxon>
        <taxon>Actinomycetota</taxon>
        <taxon>Actinomycetes</taxon>
        <taxon>Frankiales</taxon>
        <taxon>Frankiaceae</taxon>
        <taxon>Frankia</taxon>
    </lineage>
</organism>
<dbReference type="GO" id="GO:0016705">
    <property type="term" value="F:oxidoreductase activity, acting on paired donors, with incorporation or reduction of molecular oxygen"/>
    <property type="evidence" value="ECO:0007669"/>
    <property type="project" value="InterPro"/>
</dbReference>
<accession>A0A0D8B590</accession>
<dbReference type="GO" id="GO:0004497">
    <property type="term" value="F:monooxygenase activity"/>
    <property type="evidence" value="ECO:0007669"/>
    <property type="project" value="UniProtKB-KW"/>
</dbReference>
<dbReference type="PATRIC" id="fig|1502723.3.peg.786"/>
<protein>
    <submittedName>
        <fullName evidence="5">Flavin-dependent oxidoreductase, methylene-tetrahydromethanopterin reductase</fullName>
    </submittedName>
</protein>
<keyword evidence="6" id="KW-1185">Reference proteome</keyword>
<dbReference type="Gene3D" id="3.20.20.30">
    <property type="entry name" value="Luciferase-like domain"/>
    <property type="match status" value="1"/>
</dbReference>
<dbReference type="SUPFAM" id="SSF51679">
    <property type="entry name" value="Bacterial luciferase-like"/>
    <property type="match status" value="1"/>
</dbReference>
<reference evidence="5 6" key="2">
    <citation type="journal article" date="2016" name="Genome Announc.">
        <title>Permanent Draft Genome Sequences for Two Variants of Frankia sp. Strain CpI1, the First Frankia Strain Isolated from Root Nodules of Comptonia peregrina.</title>
        <authorList>
            <person name="Oshone R."/>
            <person name="Hurst S.G.IV."/>
            <person name="Abebe-Akele F."/>
            <person name="Simpson S."/>
            <person name="Morris K."/>
            <person name="Thomas W.K."/>
            <person name="Tisa L.S."/>
        </authorList>
    </citation>
    <scope>NUCLEOTIDE SEQUENCE [LARGE SCALE GENOMIC DNA]</scope>
    <source>
        <strain evidence="6">CpI1-S</strain>
    </source>
</reference>
<dbReference type="Pfam" id="PF00296">
    <property type="entry name" value="Bac_luciferase"/>
    <property type="match status" value="1"/>
</dbReference>
<evidence type="ECO:0000259" key="4">
    <source>
        <dbReference type="Pfam" id="PF00296"/>
    </source>
</evidence>
<dbReference type="EMBL" id="JYFN01000105">
    <property type="protein sequence ID" value="KJE19458.1"/>
    <property type="molecule type" value="Genomic_DNA"/>
</dbReference>
<proteinExistence type="predicted"/>
<evidence type="ECO:0000313" key="5">
    <source>
        <dbReference type="EMBL" id="KJE19458.1"/>
    </source>
</evidence>
<name>A0A0D8B590_9ACTN</name>
<dbReference type="PANTHER" id="PTHR30137:SF8">
    <property type="entry name" value="BLR5498 PROTEIN"/>
    <property type="match status" value="1"/>
</dbReference>
<dbReference type="Proteomes" id="UP000032545">
    <property type="component" value="Unassembled WGS sequence"/>
</dbReference>
<feature type="compositionally biased region" description="Basic and acidic residues" evidence="3">
    <location>
        <begin position="13"/>
        <end position="22"/>
    </location>
</feature>
<dbReference type="RefSeq" id="WP_044888646.1">
    <property type="nucleotide sequence ID" value="NZ_JYFN01000105.1"/>
</dbReference>